<dbReference type="AlphaFoldDB" id="A0A090DFM4"/>
<dbReference type="Gene3D" id="3.90.1530.30">
    <property type="match status" value="1"/>
</dbReference>
<dbReference type="InterPro" id="IPR050336">
    <property type="entry name" value="Chromosome_partition/occlusion"/>
</dbReference>
<dbReference type="GO" id="GO:0007059">
    <property type="term" value="P:chromosome segregation"/>
    <property type="evidence" value="ECO:0007669"/>
    <property type="project" value="TreeGrafter"/>
</dbReference>
<feature type="region of interest" description="Disordered" evidence="2">
    <location>
        <begin position="307"/>
        <end position="337"/>
    </location>
</feature>
<evidence type="ECO:0000256" key="1">
    <source>
        <dbReference type="ARBA" id="ARBA00006295"/>
    </source>
</evidence>
<dbReference type="GO" id="GO:0003677">
    <property type="term" value="F:DNA binding"/>
    <property type="evidence" value="ECO:0007669"/>
    <property type="project" value="InterPro"/>
</dbReference>
<dbReference type="STRING" id="69974.MPLDJ20_100037"/>
<proteinExistence type="inferred from homology"/>
<sequence length="576" mass="63718">MQLAHVSVDQLSVSANNMRHSKRAPDISDILPSVRARGVLVPLLIRPNGTPDSFEIVAGRRRYFAAKTVADERGEAEPLPCAIMEEGDDADALEASLIENIARLDPDEVSQWETFTRLIKEGRGIADIAATFGLTEPQVKRVLALGDLLPKIREAYRREDIDTETVRHLTMASKAQQKDWLALFCDPDNRAPRGWQLKQWLFGGQSISTKVALFPIEDYPGLIVSDLFGEDSFFADADLFWQKQNEAIAAKRDAYIEAGWSEVVALEPGQYFHSWDYEKTPKKKGGKVIITVSQRGEVECHEGYLSRKEARRARSNGEADEEAEPRANPSRPELSGPMQNYVDLHRHAAVRTALLDHPGVALRLMVAHAVVGSSLWQVRPEPQRAANETVAASIAACKSEAVFSEKQREVLTLLGSVDEDGPVTGGNGDDFALASVFARLLTLPNDDVLRVLALVMAETLCTGSAIVEALGNHLGLDMRGHWQADDAFFELLRDRQVATEILADVGGRLVADGNSSQKVKTQKKIIRDFLCGENGRQKVDGWLPRWMAFPVSSYTNRGGLRTADQWAKVQTLFVSQ</sequence>
<dbReference type="EMBL" id="CCMZ01000003">
    <property type="protein sequence ID" value="CDX12306.1"/>
    <property type="molecule type" value="Genomic_DNA"/>
</dbReference>
<dbReference type="PANTHER" id="PTHR33375:SF7">
    <property type="entry name" value="CHROMOSOME 2-PARTITIONING PROTEIN PARB-RELATED"/>
    <property type="match status" value="1"/>
</dbReference>
<accession>A0A090DFM4</accession>
<dbReference type="Proteomes" id="UP000045285">
    <property type="component" value="Unassembled WGS sequence"/>
</dbReference>
<feature type="domain" description="ParB-like N-terminal" evidence="3">
    <location>
        <begin position="4"/>
        <end position="101"/>
    </location>
</feature>
<dbReference type="NCBIfam" id="TIGR00180">
    <property type="entry name" value="parB_part"/>
    <property type="match status" value="1"/>
</dbReference>
<gene>
    <name evidence="4" type="ORF">MPL3356_110436</name>
</gene>
<comment type="similarity">
    <text evidence="1">Belongs to the ParB family.</text>
</comment>
<dbReference type="InterPro" id="IPR003115">
    <property type="entry name" value="ParB_N"/>
</dbReference>
<evidence type="ECO:0000313" key="5">
    <source>
        <dbReference type="Proteomes" id="UP000045285"/>
    </source>
</evidence>
<dbReference type="PANTHER" id="PTHR33375">
    <property type="entry name" value="CHROMOSOME-PARTITIONING PROTEIN PARB-RELATED"/>
    <property type="match status" value="1"/>
</dbReference>
<evidence type="ECO:0000259" key="3">
    <source>
        <dbReference type="SMART" id="SM00470"/>
    </source>
</evidence>
<reference evidence="5" key="1">
    <citation type="submission" date="2014-08" db="EMBL/GenBank/DDBJ databases">
        <authorList>
            <person name="Moulin L."/>
        </authorList>
    </citation>
    <scope>NUCLEOTIDE SEQUENCE [LARGE SCALE GENOMIC DNA]</scope>
</reference>
<evidence type="ECO:0000313" key="4">
    <source>
        <dbReference type="EMBL" id="CDX12306.1"/>
    </source>
</evidence>
<protein>
    <submittedName>
        <fullName evidence="4">ParB-like partition protein</fullName>
    </submittedName>
</protein>
<dbReference type="SMART" id="SM00470">
    <property type="entry name" value="ParB"/>
    <property type="match status" value="1"/>
</dbReference>
<dbReference type="InterPro" id="IPR036086">
    <property type="entry name" value="ParB/Sulfiredoxin_sf"/>
</dbReference>
<dbReference type="InterPro" id="IPR004437">
    <property type="entry name" value="ParB/RepB/Spo0J"/>
</dbReference>
<dbReference type="SUPFAM" id="SSF109709">
    <property type="entry name" value="KorB DNA-binding domain-like"/>
    <property type="match status" value="1"/>
</dbReference>
<organism evidence="4 5">
    <name type="scientific">Mesorhizobium plurifarium</name>
    <dbReference type="NCBI Taxonomy" id="69974"/>
    <lineage>
        <taxon>Bacteria</taxon>
        <taxon>Pseudomonadati</taxon>
        <taxon>Pseudomonadota</taxon>
        <taxon>Alphaproteobacteria</taxon>
        <taxon>Hyphomicrobiales</taxon>
        <taxon>Phyllobacteriaceae</taxon>
        <taxon>Mesorhizobium</taxon>
    </lineage>
</organism>
<dbReference type="SUPFAM" id="SSF110849">
    <property type="entry name" value="ParB/Sulfiredoxin"/>
    <property type="match status" value="1"/>
</dbReference>
<evidence type="ECO:0000256" key="2">
    <source>
        <dbReference type="SAM" id="MobiDB-lite"/>
    </source>
</evidence>
<keyword evidence="5" id="KW-1185">Reference proteome</keyword>
<dbReference type="GO" id="GO:0005694">
    <property type="term" value="C:chromosome"/>
    <property type="evidence" value="ECO:0007669"/>
    <property type="project" value="TreeGrafter"/>
</dbReference>
<dbReference type="Pfam" id="PF02195">
    <property type="entry name" value="ParB_N"/>
    <property type="match status" value="1"/>
</dbReference>
<name>A0A090DFM4_MESPL</name>
<dbReference type="Gene3D" id="1.10.10.2830">
    <property type="match status" value="1"/>
</dbReference>